<evidence type="ECO:0000313" key="3">
    <source>
        <dbReference type="Proteomes" id="UP001607302"/>
    </source>
</evidence>
<dbReference type="EMBL" id="JAUDFV010000152">
    <property type="protein sequence ID" value="KAL2718630.1"/>
    <property type="molecule type" value="Genomic_DNA"/>
</dbReference>
<feature type="region of interest" description="Disordered" evidence="1">
    <location>
        <begin position="1"/>
        <end position="87"/>
    </location>
</feature>
<feature type="compositionally biased region" description="Polar residues" evidence="1">
    <location>
        <begin position="41"/>
        <end position="83"/>
    </location>
</feature>
<comment type="caution">
    <text evidence="2">The sequence shown here is derived from an EMBL/GenBank/DDBJ whole genome shotgun (WGS) entry which is preliminary data.</text>
</comment>
<keyword evidence="3" id="KW-1185">Reference proteome</keyword>
<accession>A0ABD2AFK9</accession>
<protein>
    <submittedName>
        <fullName evidence="2">Glutamine-rich protein 2</fullName>
    </submittedName>
</protein>
<dbReference type="Proteomes" id="UP001607302">
    <property type="component" value="Unassembled WGS sequence"/>
</dbReference>
<sequence>MTSNGRATAKMHPSASHYIIEGARAPTSKPAGVSRIPKQTGKPNQAKSNQAKPSQAKPSQAEPSRTKPSQAKLSQAKPSQVKPSQADKKENCILSSIFFPLRLSTVYSANLYRFCRAISGGSSLNIDDDGDDPAS</sequence>
<organism evidence="2 3">
    <name type="scientific">Vespula squamosa</name>
    <name type="common">Southern yellow jacket</name>
    <name type="synonym">Wasp</name>
    <dbReference type="NCBI Taxonomy" id="30214"/>
    <lineage>
        <taxon>Eukaryota</taxon>
        <taxon>Metazoa</taxon>
        <taxon>Ecdysozoa</taxon>
        <taxon>Arthropoda</taxon>
        <taxon>Hexapoda</taxon>
        <taxon>Insecta</taxon>
        <taxon>Pterygota</taxon>
        <taxon>Neoptera</taxon>
        <taxon>Endopterygota</taxon>
        <taxon>Hymenoptera</taxon>
        <taxon>Apocrita</taxon>
        <taxon>Aculeata</taxon>
        <taxon>Vespoidea</taxon>
        <taxon>Vespidae</taxon>
        <taxon>Vespinae</taxon>
        <taxon>Vespula</taxon>
    </lineage>
</organism>
<proteinExistence type="predicted"/>
<reference evidence="2 3" key="1">
    <citation type="journal article" date="2024" name="Ann. Entomol. Soc. Am.">
        <title>Genomic analyses of the southern and eastern yellowjacket wasps (Hymenoptera: Vespidae) reveal evolutionary signatures of social life.</title>
        <authorList>
            <person name="Catto M.A."/>
            <person name="Caine P.B."/>
            <person name="Orr S.E."/>
            <person name="Hunt B.G."/>
            <person name="Goodisman M.A.D."/>
        </authorList>
    </citation>
    <scope>NUCLEOTIDE SEQUENCE [LARGE SCALE GENOMIC DNA]</scope>
    <source>
        <strain evidence="2">233</strain>
        <tissue evidence="2">Head and thorax</tissue>
    </source>
</reference>
<gene>
    <name evidence="2" type="ORF">V1478_012506</name>
</gene>
<evidence type="ECO:0000313" key="2">
    <source>
        <dbReference type="EMBL" id="KAL2718630.1"/>
    </source>
</evidence>
<dbReference type="AlphaFoldDB" id="A0ABD2AFK9"/>
<name>A0ABD2AFK9_VESSQ</name>
<evidence type="ECO:0000256" key="1">
    <source>
        <dbReference type="SAM" id="MobiDB-lite"/>
    </source>
</evidence>